<name>A0ABS1LQB9_9MICO</name>
<comment type="caution">
    <text evidence="1">The sequence shown here is derived from an EMBL/GenBank/DDBJ whole genome shotgun (WGS) entry which is preliminary data.</text>
</comment>
<evidence type="ECO:0000313" key="2">
    <source>
        <dbReference type="Proteomes" id="UP000675409"/>
    </source>
</evidence>
<dbReference type="EMBL" id="JABBYC010000055">
    <property type="protein sequence ID" value="MBL0888425.1"/>
    <property type="molecule type" value="Genomic_DNA"/>
</dbReference>
<keyword evidence="2" id="KW-1185">Reference proteome</keyword>
<sequence>MSFIRDVPTASGARAVQIVHKQGRAVVGIDHIGSAHDDAELAALRRVAAERLHHPGQGVLNLDDGAVGEVPVVEEVRGGVRMVGSRSQILWDVLEQGHRDLGFDRLGDEVFAQVALARIVEPTSKADTIRVLEDLGVRVPALRTVFNALGRCRKRDYRAQVSAACLQHATKAAGGRLGLIMYDCTTLWFEAEHEAALRKVGMSKERRVDPQILVGLLVDAGGFPLAIHCFEGNKAETKTLIPVVRACQIRRVNGGRFSVGQVGVHAFGVGHGELGEGLLPVRGDLAL</sequence>
<proteinExistence type="predicted"/>
<dbReference type="Proteomes" id="UP000675409">
    <property type="component" value="Unassembled WGS sequence"/>
</dbReference>
<organism evidence="1 2">
    <name type="scientific">Myceligenerans indicum</name>
    <dbReference type="NCBI Taxonomy" id="2593663"/>
    <lineage>
        <taxon>Bacteria</taxon>
        <taxon>Bacillati</taxon>
        <taxon>Actinomycetota</taxon>
        <taxon>Actinomycetes</taxon>
        <taxon>Micrococcales</taxon>
        <taxon>Promicromonosporaceae</taxon>
        <taxon>Myceligenerans</taxon>
    </lineage>
</organism>
<protein>
    <recommendedName>
        <fullName evidence="3">Transposase</fullName>
    </recommendedName>
</protein>
<feature type="non-terminal residue" evidence="1">
    <location>
        <position position="287"/>
    </location>
</feature>
<gene>
    <name evidence="1" type="ORF">HGK34_19415</name>
</gene>
<accession>A0ABS1LQB9</accession>
<evidence type="ECO:0000313" key="1">
    <source>
        <dbReference type="EMBL" id="MBL0888425.1"/>
    </source>
</evidence>
<evidence type="ECO:0008006" key="3">
    <source>
        <dbReference type="Google" id="ProtNLM"/>
    </source>
</evidence>
<reference evidence="1 2" key="1">
    <citation type="journal article" date="2021" name="Arch. Microbiol.">
        <title>Myceligenerans indicum sp. nov., an actinobacterium isolated from mangrove sediment of Sundarbans, India.</title>
        <authorList>
            <person name="Asha K."/>
            <person name="Bhadury P."/>
        </authorList>
    </citation>
    <scope>NUCLEOTIDE SEQUENCE [LARGE SCALE GENOMIC DNA]</scope>
    <source>
        <strain evidence="1 2">I2</strain>
    </source>
</reference>